<dbReference type="GO" id="GO:0004803">
    <property type="term" value="F:transposase activity"/>
    <property type="evidence" value="ECO:0007669"/>
    <property type="project" value="InterPro"/>
</dbReference>
<evidence type="ECO:0000259" key="1">
    <source>
        <dbReference type="Pfam" id="PF01548"/>
    </source>
</evidence>
<dbReference type="InterPro" id="IPR002525">
    <property type="entry name" value="Transp_IS110-like_N"/>
</dbReference>
<dbReference type="AlphaFoldDB" id="A0A9D9ELX2"/>
<name>A0A9D9ELX2_9BACT</name>
<feature type="domain" description="Transposase IS110-like N-terminal" evidence="1">
    <location>
        <begin position="1"/>
        <end position="81"/>
    </location>
</feature>
<protein>
    <submittedName>
        <fullName evidence="2">Transposase</fullName>
    </submittedName>
</protein>
<reference evidence="2" key="1">
    <citation type="submission" date="2020-10" db="EMBL/GenBank/DDBJ databases">
        <authorList>
            <person name="Gilroy R."/>
        </authorList>
    </citation>
    <scope>NUCLEOTIDE SEQUENCE</scope>
    <source>
        <strain evidence="2">20514</strain>
    </source>
</reference>
<dbReference type="GO" id="GO:0006313">
    <property type="term" value="P:DNA transposition"/>
    <property type="evidence" value="ECO:0007669"/>
    <property type="project" value="InterPro"/>
</dbReference>
<evidence type="ECO:0000313" key="2">
    <source>
        <dbReference type="EMBL" id="MBO8449348.1"/>
    </source>
</evidence>
<gene>
    <name evidence="2" type="ORF">IAC29_08770</name>
</gene>
<proteinExistence type="predicted"/>
<comment type="caution">
    <text evidence="2">The sequence shown here is derived from an EMBL/GenBank/DDBJ whole genome shotgun (WGS) entry which is preliminary data.</text>
</comment>
<dbReference type="Pfam" id="PF01548">
    <property type="entry name" value="DEDD_Tnp_IS110"/>
    <property type="match status" value="1"/>
</dbReference>
<sequence length="81" mass="9594">MCIITEEGEIFRERFGVLTPELEQMRVYLQEHGTTDVCMESTSVYWIPVWNVLEGHFRMKLVNPYFIRQLPGRKSDVKDAE</sequence>
<dbReference type="EMBL" id="JADIMQ010000124">
    <property type="protein sequence ID" value="MBO8449348.1"/>
    <property type="molecule type" value="Genomic_DNA"/>
</dbReference>
<reference evidence="2" key="2">
    <citation type="journal article" date="2021" name="PeerJ">
        <title>Extensive microbial diversity within the chicken gut microbiome revealed by metagenomics and culture.</title>
        <authorList>
            <person name="Gilroy R."/>
            <person name="Ravi A."/>
            <person name="Getino M."/>
            <person name="Pursley I."/>
            <person name="Horton D.L."/>
            <person name="Alikhan N.F."/>
            <person name="Baker D."/>
            <person name="Gharbi K."/>
            <person name="Hall N."/>
            <person name="Watson M."/>
            <person name="Adriaenssens E.M."/>
            <person name="Foster-Nyarko E."/>
            <person name="Jarju S."/>
            <person name="Secka A."/>
            <person name="Antonio M."/>
            <person name="Oren A."/>
            <person name="Chaudhuri R.R."/>
            <person name="La Ragione R."/>
            <person name="Hildebrand F."/>
            <person name="Pallen M.J."/>
        </authorList>
    </citation>
    <scope>NUCLEOTIDE SEQUENCE</scope>
    <source>
        <strain evidence="2">20514</strain>
    </source>
</reference>
<accession>A0A9D9ELX2</accession>
<dbReference type="GO" id="GO:0003677">
    <property type="term" value="F:DNA binding"/>
    <property type="evidence" value="ECO:0007669"/>
    <property type="project" value="InterPro"/>
</dbReference>
<organism evidence="2 3">
    <name type="scientific">Candidatus Cryptobacteroides merdigallinarum</name>
    <dbReference type="NCBI Taxonomy" id="2840770"/>
    <lineage>
        <taxon>Bacteria</taxon>
        <taxon>Pseudomonadati</taxon>
        <taxon>Bacteroidota</taxon>
        <taxon>Bacteroidia</taxon>
        <taxon>Bacteroidales</taxon>
        <taxon>Candidatus Cryptobacteroides</taxon>
    </lineage>
</organism>
<dbReference type="Proteomes" id="UP000810252">
    <property type="component" value="Unassembled WGS sequence"/>
</dbReference>
<evidence type="ECO:0000313" key="3">
    <source>
        <dbReference type="Proteomes" id="UP000810252"/>
    </source>
</evidence>